<feature type="compositionally biased region" description="Basic and acidic residues" evidence="9">
    <location>
        <begin position="37"/>
        <end position="123"/>
    </location>
</feature>
<dbReference type="PROSITE" id="PS51873">
    <property type="entry name" value="TRIAD"/>
    <property type="match status" value="1"/>
</dbReference>
<reference evidence="11" key="1">
    <citation type="submission" date="2019-11" db="EMBL/GenBank/DDBJ databases">
        <title>Bipolaris sorokiniana Genome sequencing.</title>
        <authorList>
            <person name="Wang H."/>
        </authorList>
    </citation>
    <scope>NUCLEOTIDE SEQUENCE</scope>
</reference>
<evidence type="ECO:0000256" key="9">
    <source>
        <dbReference type="SAM" id="MobiDB-lite"/>
    </source>
</evidence>
<feature type="compositionally biased region" description="Basic and acidic residues" evidence="9">
    <location>
        <begin position="262"/>
        <end position="271"/>
    </location>
</feature>
<proteinExistence type="predicted"/>
<evidence type="ECO:0000256" key="3">
    <source>
        <dbReference type="ARBA" id="ARBA00022679"/>
    </source>
</evidence>
<dbReference type="InterPro" id="IPR031127">
    <property type="entry name" value="E3_UB_ligase_RBR"/>
</dbReference>
<evidence type="ECO:0000256" key="1">
    <source>
        <dbReference type="ARBA" id="ARBA00001798"/>
    </source>
</evidence>
<feature type="compositionally biased region" description="Basic and acidic residues" evidence="9">
    <location>
        <begin position="7"/>
        <end position="27"/>
    </location>
</feature>
<keyword evidence="5" id="KW-0677">Repeat</keyword>
<keyword evidence="6" id="KW-0863">Zinc-finger</keyword>
<keyword evidence="4" id="KW-0479">Metal-binding</keyword>
<evidence type="ECO:0000313" key="12">
    <source>
        <dbReference type="Proteomes" id="UP000624244"/>
    </source>
</evidence>
<evidence type="ECO:0000256" key="7">
    <source>
        <dbReference type="ARBA" id="ARBA00022786"/>
    </source>
</evidence>
<protein>
    <recommendedName>
        <fullName evidence="2">RBR-type E3 ubiquitin transferase</fullName>
        <ecNumber evidence="2">2.3.2.31</ecNumber>
    </recommendedName>
</protein>
<dbReference type="CDD" id="cd20335">
    <property type="entry name" value="BRcat_RBR"/>
    <property type="match status" value="1"/>
</dbReference>
<accession>A0A8H5ZGM2</accession>
<dbReference type="GO" id="GO:0061630">
    <property type="term" value="F:ubiquitin protein ligase activity"/>
    <property type="evidence" value="ECO:0007669"/>
    <property type="project" value="UniProtKB-EC"/>
</dbReference>
<feature type="domain" description="RING-type" evidence="10">
    <location>
        <begin position="276"/>
        <end position="480"/>
    </location>
</feature>
<keyword evidence="8" id="KW-0862">Zinc</keyword>
<feature type="compositionally biased region" description="Low complexity" evidence="9">
    <location>
        <begin position="607"/>
        <end position="624"/>
    </location>
</feature>
<dbReference type="GO" id="GO:0016567">
    <property type="term" value="P:protein ubiquitination"/>
    <property type="evidence" value="ECO:0007669"/>
    <property type="project" value="InterPro"/>
</dbReference>
<dbReference type="InterPro" id="IPR017907">
    <property type="entry name" value="Znf_RING_CS"/>
</dbReference>
<evidence type="ECO:0000259" key="10">
    <source>
        <dbReference type="PROSITE" id="PS51873"/>
    </source>
</evidence>
<dbReference type="SUPFAM" id="SSF57850">
    <property type="entry name" value="RING/U-box"/>
    <property type="match status" value="2"/>
</dbReference>
<name>A0A8H5ZGM2_COCSA</name>
<dbReference type="InterPro" id="IPR002867">
    <property type="entry name" value="IBR_dom"/>
</dbReference>
<feature type="compositionally biased region" description="Polar residues" evidence="9">
    <location>
        <begin position="166"/>
        <end position="183"/>
    </location>
</feature>
<dbReference type="EMBL" id="WNKQ01000010">
    <property type="protein sequence ID" value="KAF5848857.1"/>
    <property type="molecule type" value="Genomic_DNA"/>
</dbReference>
<dbReference type="InterPro" id="IPR013083">
    <property type="entry name" value="Znf_RING/FYVE/PHD"/>
</dbReference>
<dbReference type="Gene3D" id="1.20.120.1750">
    <property type="match status" value="1"/>
</dbReference>
<evidence type="ECO:0000256" key="4">
    <source>
        <dbReference type="ARBA" id="ARBA00022723"/>
    </source>
</evidence>
<dbReference type="Gene3D" id="3.30.40.10">
    <property type="entry name" value="Zinc/RING finger domain, C3HC4 (zinc finger)"/>
    <property type="match status" value="1"/>
</dbReference>
<evidence type="ECO:0000256" key="8">
    <source>
        <dbReference type="ARBA" id="ARBA00022833"/>
    </source>
</evidence>
<sequence length="682" mass="78086">MGMGMARLRDERSTRYRDDGEYLDDRDRKHRRRQKDAKHDDEPPMSARDRERRERRRAEEARRQADVDIEELRARRESYYTRNETERRRDRERERDRASHDSRREPVKDKSRSSKEVRRDTTRRSSKKRNVIPEDEDFVFGRPKSMGHVEEVTVRRPSVRKRSEEGGSSNRTAYTPVSGSGSASVRRAEVPNLSRSASVREPKAPTTPARPSVRRTSTAKSPAPPTPLTRTQSVKEAARRSTGGILSSFFKPSLSRNTSTSAHKEHRDHREARDVQRADCLVCMNDDIPVHKTVKLACGHRMCYSCLKRQFTLSVKDPQHMPPRCCTSEHIPLKYADRLFDDKFKVLWNKKFQEYTTSNRLYCPTKGCGQWIKPSKVKMDPTYGRKYARCSSCNTKVCILCNSKFHTKRECPKDEETNRLVEMAKEQGWQRCYSCKAVVELKEGCNHMTCRCTAQFCMVCAAPWKTCNCPWFNYQHIPDDDRLNDMRVPYANPRYPDVEVIEIAEATPPLARRPSIRPRERPERERDYDRAERVLSGQLRNSLHLPTPTVSSARRTEPEVQVYGVGNAGGHHMNDSYAIRSVPNSAVRTAARLSTPRQSTPRSSIFSSTRRVSAPTPSRSAPPAVVTSSVMAGLSKDGKKVGANRVGTWLSHVQIDPEATVTAAENVEVDDWRCDGTMIGID</sequence>
<keyword evidence="7" id="KW-0833">Ubl conjugation pathway</keyword>
<gene>
    <name evidence="11" type="ORF">GGP41_010000</name>
</gene>
<organism evidence="11 12">
    <name type="scientific">Cochliobolus sativus</name>
    <name type="common">Common root rot and spot blotch fungus</name>
    <name type="synonym">Bipolaris sorokiniana</name>
    <dbReference type="NCBI Taxonomy" id="45130"/>
    <lineage>
        <taxon>Eukaryota</taxon>
        <taxon>Fungi</taxon>
        <taxon>Dikarya</taxon>
        <taxon>Ascomycota</taxon>
        <taxon>Pezizomycotina</taxon>
        <taxon>Dothideomycetes</taxon>
        <taxon>Pleosporomycetidae</taxon>
        <taxon>Pleosporales</taxon>
        <taxon>Pleosporineae</taxon>
        <taxon>Pleosporaceae</taxon>
        <taxon>Bipolaris</taxon>
    </lineage>
</organism>
<dbReference type="PANTHER" id="PTHR11685">
    <property type="entry name" value="RBR FAMILY RING FINGER AND IBR DOMAIN-CONTAINING"/>
    <property type="match status" value="1"/>
</dbReference>
<comment type="catalytic activity">
    <reaction evidence="1">
        <text>[E2 ubiquitin-conjugating enzyme]-S-ubiquitinyl-L-cysteine + [acceptor protein]-L-lysine = [E2 ubiquitin-conjugating enzyme]-L-cysteine + [acceptor protein]-N(6)-ubiquitinyl-L-lysine.</text>
        <dbReference type="EC" id="2.3.2.31"/>
    </reaction>
</comment>
<feature type="compositionally biased region" description="Polar residues" evidence="9">
    <location>
        <begin position="595"/>
        <end position="606"/>
    </location>
</feature>
<dbReference type="InterPro" id="IPR044066">
    <property type="entry name" value="TRIAD_supradom"/>
</dbReference>
<evidence type="ECO:0000256" key="6">
    <source>
        <dbReference type="ARBA" id="ARBA00022771"/>
    </source>
</evidence>
<dbReference type="GO" id="GO:0008270">
    <property type="term" value="F:zinc ion binding"/>
    <property type="evidence" value="ECO:0007669"/>
    <property type="project" value="UniProtKB-KW"/>
</dbReference>
<dbReference type="CDD" id="cd22584">
    <property type="entry name" value="Rcat_RBR_unk"/>
    <property type="match status" value="1"/>
</dbReference>
<feature type="region of interest" description="Disordered" evidence="9">
    <location>
        <begin position="1"/>
        <end position="271"/>
    </location>
</feature>
<keyword evidence="3" id="KW-0808">Transferase</keyword>
<dbReference type="Proteomes" id="UP000624244">
    <property type="component" value="Unassembled WGS sequence"/>
</dbReference>
<dbReference type="PROSITE" id="PS00518">
    <property type="entry name" value="ZF_RING_1"/>
    <property type="match status" value="1"/>
</dbReference>
<evidence type="ECO:0000313" key="11">
    <source>
        <dbReference type="EMBL" id="KAF5848857.1"/>
    </source>
</evidence>
<dbReference type="AlphaFoldDB" id="A0A8H5ZGM2"/>
<comment type="caution">
    <text evidence="11">The sequence shown here is derived from an EMBL/GenBank/DDBJ whole genome shotgun (WGS) entry which is preliminary data.</text>
</comment>
<dbReference type="EC" id="2.3.2.31" evidence="2"/>
<dbReference type="Pfam" id="PF01485">
    <property type="entry name" value="IBR"/>
    <property type="match status" value="1"/>
</dbReference>
<feature type="region of interest" description="Disordered" evidence="9">
    <location>
        <begin position="590"/>
        <end position="624"/>
    </location>
</feature>
<evidence type="ECO:0000256" key="5">
    <source>
        <dbReference type="ARBA" id="ARBA00022737"/>
    </source>
</evidence>
<evidence type="ECO:0000256" key="2">
    <source>
        <dbReference type="ARBA" id="ARBA00012251"/>
    </source>
</evidence>